<dbReference type="EMBL" id="DVMU01000089">
    <property type="protein sequence ID" value="HIU33737.1"/>
    <property type="molecule type" value="Genomic_DNA"/>
</dbReference>
<accession>A0A9D1IAM3</accession>
<name>A0A9D1IAM3_9FIRM</name>
<gene>
    <name evidence="1" type="ORF">IAB02_04165</name>
</gene>
<protein>
    <submittedName>
        <fullName evidence="1">Uncharacterized protein</fullName>
    </submittedName>
</protein>
<dbReference type="Proteomes" id="UP000824072">
    <property type="component" value="Unassembled WGS sequence"/>
</dbReference>
<reference evidence="1" key="2">
    <citation type="journal article" date="2021" name="PeerJ">
        <title>Extensive microbial diversity within the chicken gut microbiome revealed by metagenomics and culture.</title>
        <authorList>
            <person name="Gilroy R."/>
            <person name="Ravi A."/>
            <person name="Getino M."/>
            <person name="Pursley I."/>
            <person name="Horton D.L."/>
            <person name="Alikhan N.F."/>
            <person name="Baker D."/>
            <person name="Gharbi K."/>
            <person name="Hall N."/>
            <person name="Watson M."/>
            <person name="Adriaenssens E.M."/>
            <person name="Foster-Nyarko E."/>
            <person name="Jarju S."/>
            <person name="Secka A."/>
            <person name="Antonio M."/>
            <person name="Oren A."/>
            <person name="Chaudhuri R.R."/>
            <person name="La Ragione R."/>
            <person name="Hildebrand F."/>
            <person name="Pallen M.J."/>
        </authorList>
    </citation>
    <scope>NUCLEOTIDE SEQUENCE</scope>
    <source>
        <strain evidence="1">ChiHcec3-11533</strain>
    </source>
</reference>
<evidence type="ECO:0000313" key="2">
    <source>
        <dbReference type="Proteomes" id="UP000824072"/>
    </source>
</evidence>
<proteinExistence type="predicted"/>
<sequence>MSVLPDFRGLFPGGGACKRDRGPGLYVAPTRADTPYFTCVPLKQGFRLLPTPALLALVESRAPDPDSALLRSFSRFRGLEAEQDTLLLFAEGAKLREAPEPTRLIRWQKALRRRAAACMRLGGGGGLYACALLEEELRVMIAEKEEIL</sequence>
<dbReference type="AlphaFoldDB" id="A0A9D1IAM3"/>
<reference evidence="1" key="1">
    <citation type="submission" date="2020-10" db="EMBL/GenBank/DDBJ databases">
        <authorList>
            <person name="Gilroy R."/>
        </authorList>
    </citation>
    <scope>NUCLEOTIDE SEQUENCE</scope>
    <source>
        <strain evidence="1">ChiHcec3-11533</strain>
    </source>
</reference>
<evidence type="ECO:0000313" key="1">
    <source>
        <dbReference type="EMBL" id="HIU33737.1"/>
    </source>
</evidence>
<comment type="caution">
    <text evidence="1">The sequence shown here is derived from an EMBL/GenBank/DDBJ whole genome shotgun (WGS) entry which is preliminary data.</text>
</comment>
<organism evidence="1 2">
    <name type="scientific">Candidatus Pullichristensenella excrementigallinarum</name>
    <dbReference type="NCBI Taxonomy" id="2840907"/>
    <lineage>
        <taxon>Bacteria</taxon>
        <taxon>Bacillati</taxon>
        <taxon>Bacillota</taxon>
        <taxon>Clostridia</taxon>
        <taxon>Candidatus Pullichristensenella</taxon>
    </lineage>
</organism>